<name>F5XTB6_MICPN</name>
<dbReference type="AlphaFoldDB" id="F5XTB6"/>
<dbReference type="Pfam" id="PF00216">
    <property type="entry name" value="Bac_DNA_binding"/>
    <property type="match status" value="1"/>
</dbReference>
<protein>
    <submittedName>
        <fullName evidence="4">DNA-binding protein HU</fullName>
    </submittedName>
</protein>
<dbReference type="OrthoDB" id="9799835at2"/>
<keyword evidence="5" id="KW-1185">Reference proteome</keyword>
<dbReference type="Gene3D" id="4.10.520.10">
    <property type="entry name" value="IHF-like DNA-binding proteins"/>
    <property type="match status" value="1"/>
</dbReference>
<dbReference type="GO" id="GO:0030261">
    <property type="term" value="P:chromosome condensation"/>
    <property type="evidence" value="ECO:0007669"/>
    <property type="project" value="UniProtKB-KW"/>
</dbReference>
<evidence type="ECO:0000313" key="5">
    <source>
        <dbReference type="Proteomes" id="UP000007947"/>
    </source>
</evidence>
<gene>
    <name evidence="4" type="primary">hup</name>
    <name evidence="4" type="ordered locus">MLP_19740</name>
</gene>
<evidence type="ECO:0000256" key="1">
    <source>
        <dbReference type="ARBA" id="ARBA00023067"/>
    </source>
</evidence>
<proteinExistence type="inferred from homology"/>
<dbReference type="EMBL" id="AP012204">
    <property type="protein sequence ID" value="BAK34988.1"/>
    <property type="molecule type" value="Genomic_DNA"/>
</dbReference>
<accession>F5XTB6</accession>
<keyword evidence="1" id="KW-0226">DNA condensation</keyword>
<dbReference type="PANTHER" id="PTHR33175">
    <property type="entry name" value="DNA-BINDING PROTEIN HU"/>
    <property type="match status" value="1"/>
</dbReference>
<evidence type="ECO:0000256" key="2">
    <source>
        <dbReference type="ARBA" id="ARBA00023125"/>
    </source>
</evidence>
<dbReference type="GO" id="GO:0030527">
    <property type="term" value="F:structural constituent of chromatin"/>
    <property type="evidence" value="ECO:0007669"/>
    <property type="project" value="InterPro"/>
</dbReference>
<dbReference type="SUPFAM" id="SSF47729">
    <property type="entry name" value="IHF-like DNA-binding proteins"/>
    <property type="match status" value="1"/>
</dbReference>
<sequence>MNRTELAAAVARATNQSVDVVNQVLDGLEDQLLGAAAAGEEVRWSGLFTFDVVRRPERSGRNPQTGEAMTIPAGPQARLKTGARLKRAVQSA</sequence>
<dbReference type="GO" id="GO:0005829">
    <property type="term" value="C:cytosol"/>
    <property type="evidence" value="ECO:0007669"/>
    <property type="project" value="TreeGrafter"/>
</dbReference>
<dbReference type="RefSeq" id="WP_013862862.1">
    <property type="nucleotide sequence ID" value="NC_015635.1"/>
</dbReference>
<dbReference type="HOGENOM" id="CLU_105066_3_2_11"/>
<comment type="similarity">
    <text evidence="3">Belongs to the bacterial histone-like protein family.</text>
</comment>
<evidence type="ECO:0000256" key="3">
    <source>
        <dbReference type="RuleBase" id="RU003939"/>
    </source>
</evidence>
<dbReference type="KEGG" id="mph:MLP_19740"/>
<dbReference type="PANTHER" id="PTHR33175:SF3">
    <property type="entry name" value="DNA-BINDING PROTEIN HU-BETA"/>
    <property type="match status" value="1"/>
</dbReference>
<dbReference type="InterPro" id="IPR010992">
    <property type="entry name" value="IHF-like_DNA-bd_dom_sf"/>
</dbReference>
<keyword evidence="2 4" id="KW-0238">DNA-binding</keyword>
<dbReference type="GO" id="GO:0003677">
    <property type="term" value="F:DNA binding"/>
    <property type="evidence" value="ECO:0007669"/>
    <property type="project" value="UniProtKB-KW"/>
</dbReference>
<dbReference type="eggNOG" id="COG0776">
    <property type="taxonomic scope" value="Bacteria"/>
</dbReference>
<evidence type="ECO:0000313" key="4">
    <source>
        <dbReference type="EMBL" id="BAK34988.1"/>
    </source>
</evidence>
<dbReference type="PRINTS" id="PR01727">
    <property type="entry name" value="DNABINDINGHU"/>
</dbReference>
<reference evidence="4 5" key="1">
    <citation type="submission" date="2011-05" db="EMBL/GenBank/DDBJ databases">
        <title>Whole genome sequence of Microlunatus phosphovorus NM-1.</title>
        <authorList>
            <person name="Hosoyama A."/>
            <person name="Sasaki K."/>
            <person name="Harada T."/>
            <person name="Igarashi R."/>
            <person name="Kawakoshi A."/>
            <person name="Sasagawa M."/>
            <person name="Fukada J."/>
            <person name="Nakamura S."/>
            <person name="Katano Y."/>
            <person name="Hanada S."/>
            <person name="Kamagata Y."/>
            <person name="Nakamura N."/>
            <person name="Yamazaki S."/>
            <person name="Fujita N."/>
        </authorList>
    </citation>
    <scope>NUCLEOTIDE SEQUENCE [LARGE SCALE GENOMIC DNA]</scope>
    <source>
        <strain evidence="5">ATCC 700054 / DSM 10555 / JCM 9379 / NBRC 101784 / NCIMB 13414 / VKM Ac-1990 / NM-1</strain>
    </source>
</reference>
<dbReference type="Proteomes" id="UP000007947">
    <property type="component" value="Chromosome"/>
</dbReference>
<dbReference type="STRING" id="1032480.MLP_19740"/>
<dbReference type="SMART" id="SM00411">
    <property type="entry name" value="BHL"/>
    <property type="match status" value="1"/>
</dbReference>
<organism evidence="4 5">
    <name type="scientific">Microlunatus phosphovorus (strain ATCC 700054 / DSM 10555 / JCM 9379 / NBRC 101784 / NCIMB 13414 / VKM Ac-1990 / NM-1)</name>
    <dbReference type="NCBI Taxonomy" id="1032480"/>
    <lineage>
        <taxon>Bacteria</taxon>
        <taxon>Bacillati</taxon>
        <taxon>Actinomycetota</taxon>
        <taxon>Actinomycetes</taxon>
        <taxon>Propionibacteriales</taxon>
        <taxon>Propionibacteriaceae</taxon>
        <taxon>Microlunatus</taxon>
    </lineage>
</organism>
<dbReference type="CDD" id="cd14435">
    <property type="entry name" value="SPO1_TF1_like"/>
    <property type="match status" value="1"/>
</dbReference>
<dbReference type="InterPro" id="IPR000119">
    <property type="entry name" value="Hist_DNA-bd"/>
</dbReference>